<dbReference type="AlphaFoldDB" id="A0A285VAZ1"/>
<feature type="coiled-coil region" evidence="1">
    <location>
        <begin position="172"/>
        <end position="229"/>
    </location>
</feature>
<keyword evidence="6" id="KW-1185">Reference proteome</keyword>
<feature type="region of interest" description="Disordered" evidence="2">
    <location>
        <begin position="29"/>
        <end position="72"/>
    </location>
</feature>
<keyword evidence="3" id="KW-0472">Membrane</keyword>
<keyword evidence="3" id="KW-1133">Transmembrane helix</keyword>
<dbReference type="EMBL" id="OBQK01000001">
    <property type="protein sequence ID" value="SOC51259.1"/>
    <property type="molecule type" value="Genomic_DNA"/>
</dbReference>
<proteinExistence type="predicted"/>
<accession>A0A285VAZ1</accession>
<feature type="domain" description="DUF4349" evidence="4">
    <location>
        <begin position="86"/>
        <end position="294"/>
    </location>
</feature>
<reference evidence="6" key="1">
    <citation type="submission" date="2017-08" db="EMBL/GenBank/DDBJ databases">
        <authorList>
            <person name="Varghese N."/>
            <person name="Submissions S."/>
        </authorList>
    </citation>
    <scope>NUCLEOTIDE SEQUENCE [LARGE SCALE GENOMIC DNA]</scope>
    <source>
        <strain evidence="6">USBA17B2</strain>
    </source>
</reference>
<dbReference type="InterPro" id="IPR025645">
    <property type="entry name" value="DUF4349"/>
</dbReference>
<dbReference type="Pfam" id="PF14257">
    <property type="entry name" value="DUF4349"/>
    <property type="match status" value="1"/>
</dbReference>
<evidence type="ECO:0000256" key="2">
    <source>
        <dbReference type="SAM" id="MobiDB-lite"/>
    </source>
</evidence>
<dbReference type="PROSITE" id="PS51257">
    <property type="entry name" value="PROKAR_LIPOPROTEIN"/>
    <property type="match status" value="1"/>
</dbReference>
<evidence type="ECO:0000256" key="3">
    <source>
        <dbReference type="SAM" id="Phobius"/>
    </source>
</evidence>
<dbReference type="RefSeq" id="WP_097186346.1">
    <property type="nucleotide sequence ID" value="NZ_OBQK01000001.1"/>
</dbReference>
<gene>
    <name evidence="5" type="ORF">SAMN05421879_101107</name>
</gene>
<keyword evidence="3" id="KW-0812">Transmembrane</keyword>
<feature type="transmembrane region" description="Helical" evidence="3">
    <location>
        <begin position="270"/>
        <end position="297"/>
    </location>
</feature>
<sequence length="316" mass="32264">MSTRLLVVLGMLLMLLGGCSAVGLRSGADTAAEPASGDAGTVGAFSEGGAADDDGGAAGSDDGTSGAEEASLDVVPVAATDADGAMMVRRVTLEVLVEDVAAAASQARAAATTTGGWVSSEEVSPGDEERTGWATLVLRVPSESLDAVVVTLGELGEVTASRSQAEDVAAEYRDVEARVATLEAGADRLRDLVGQATSVESIAGLERELADREAELDALKARMQVMAQDVSRSTVTLHLAEDRQTLAETAPDTGLLAGLRAGWEAFGRSLTVLLTATGALLPFLAVAALVAVPLVLVRRRRRRGVSAPTAPDSIQA</sequence>
<keyword evidence="1" id="KW-0175">Coiled coil</keyword>
<evidence type="ECO:0000259" key="4">
    <source>
        <dbReference type="Pfam" id="PF14257"/>
    </source>
</evidence>
<evidence type="ECO:0000313" key="5">
    <source>
        <dbReference type="EMBL" id="SOC51259.1"/>
    </source>
</evidence>
<evidence type="ECO:0000256" key="1">
    <source>
        <dbReference type="SAM" id="Coils"/>
    </source>
</evidence>
<protein>
    <recommendedName>
        <fullName evidence="4">DUF4349 domain-containing protein</fullName>
    </recommendedName>
</protein>
<evidence type="ECO:0000313" key="6">
    <source>
        <dbReference type="Proteomes" id="UP000219688"/>
    </source>
</evidence>
<name>A0A285VAZ1_9MICO</name>
<dbReference type="Proteomes" id="UP000219688">
    <property type="component" value="Unassembled WGS sequence"/>
</dbReference>
<organism evidence="5 6">
    <name type="scientific">Ornithinimicrobium cerasi</name>
    <dbReference type="NCBI Taxonomy" id="2248773"/>
    <lineage>
        <taxon>Bacteria</taxon>
        <taxon>Bacillati</taxon>
        <taxon>Actinomycetota</taxon>
        <taxon>Actinomycetes</taxon>
        <taxon>Micrococcales</taxon>
        <taxon>Ornithinimicrobiaceae</taxon>
        <taxon>Ornithinimicrobium</taxon>
    </lineage>
</organism>